<sequence>MRYDIREHPQAPPVDELREFTLVPVSREEIETRLADGEELSG</sequence>
<protein>
    <submittedName>
        <fullName evidence="1">Uncharacterized protein</fullName>
    </submittedName>
</protein>
<comment type="caution">
    <text evidence="1">The sequence shown here is derived from an EMBL/GenBank/DDBJ whole genome shotgun (WGS) entry which is preliminary data.</text>
</comment>
<evidence type="ECO:0000313" key="2">
    <source>
        <dbReference type="Proteomes" id="UP001596368"/>
    </source>
</evidence>
<accession>A0ABD5XNU4</accession>
<reference evidence="1 2" key="1">
    <citation type="journal article" date="2019" name="Int. J. Syst. Evol. Microbiol.">
        <title>The Global Catalogue of Microorganisms (GCM) 10K type strain sequencing project: providing services to taxonomists for standard genome sequencing and annotation.</title>
        <authorList>
            <consortium name="The Broad Institute Genomics Platform"/>
            <consortium name="The Broad Institute Genome Sequencing Center for Infectious Disease"/>
            <person name="Wu L."/>
            <person name="Ma J."/>
        </authorList>
    </citation>
    <scope>NUCLEOTIDE SEQUENCE [LARGE SCALE GENOMIC DNA]</scope>
    <source>
        <strain evidence="1 2">DT92</strain>
    </source>
</reference>
<organism evidence="1 2">
    <name type="scientific">Halobaculum litoreum</name>
    <dbReference type="NCBI Taxonomy" id="3031998"/>
    <lineage>
        <taxon>Archaea</taxon>
        <taxon>Methanobacteriati</taxon>
        <taxon>Methanobacteriota</taxon>
        <taxon>Stenosarchaea group</taxon>
        <taxon>Halobacteria</taxon>
        <taxon>Halobacteriales</taxon>
        <taxon>Haloferacaceae</taxon>
        <taxon>Halobaculum</taxon>
    </lineage>
</organism>
<proteinExistence type="predicted"/>
<keyword evidence="2" id="KW-1185">Reference proteome</keyword>
<dbReference type="EMBL" id="JBHSZG010000001">
    <property type="protein sequence ID" value="MFC7136733.1"/>
    <property type="molecule type" value="Genomic_DNA"/>
</dbReference>
<dbReference type="AlphaFoldDB" id="A0ABD5XNU4"/>
<name>A0ABD5XNU4_9EURY</name>
<dbReference type="Proteomes" id="UP001596368">
    <property type="component" value="Unassembled WGS sequence"/>
</dbReference>
<gene>
    <name evidence="1" type="ORF">ACFQRB_09955</name>
</gene>
<evidence type="ECO:0000313" key="1">
    <source>
        <dbReference type="EMBL" id="MFC7136733.1"/>
    </source>
</evidence>